<accession>A0A6P8IVA2</accession>
<dbReference type="InterPro" id="IPR027104">
    <property type="entry name" value="Prp3"/>
</dbReference>
<dbReference type="CDD" id="cd24162">
    <property type="entry name" value="Prp3_C"/>
    <property type="match status" value="1"/>
</dbReference>
<evidence type="ECO:0000256" key="6">
    <source>
        <dbReference type="ARBA" id="ARBA00023242"/>
    </source>
</evidence>
<dbReference type="Proteomes" id="UP000515163">
    <property type="component" value="Unplaced"/>
</dbReference>
<dbReference type="KEGG" id="aten:116305271"/>
<feature type="compositionally biased region" description="Basic and acidic residues" evidence="10">
    <location>
        <begin position="117"/>
        <end position="126"/>
    </location>
</feature>
<keyword evidence="4" id="KW-0507">mRNA processing</keyword>
<evidence type="ECO:0000256" key="1">
    <source>
        <dbReference type="ARBA" id="ARBA00004123"/>
    </source>
</evidence>
<protein>
    <recommendedName>
        <fullName evidence="2">U4/U6 small nuclear ribonucleoprotein Prp3</fullName>
    </recommendedName>
    <alternativeName>
        <fullName evidence="7">Pre-mRNA-splicing factor 3</fullName>
    </alternativeName>
</protein>
<feature type="domain" description="PWI" evidence="11">
    <location>
        <begin position="4"/>
        <end position="77"/>
    </location>
</feature>
<comment type="subcellular location">
    <subcellularLocation>
        <location evidence="1">Nucleus</location>
    </subcellularLocation>
</comment>
<evidence type="ECO:0000313" key="12">
    <source>
        <dbReference type="Proteomes" id="UP000515163"/>
    </source>
</evidence>
<evidence type="ECO:0000256" key="9">
    <source>
        <dbReference type="SAM" id="Coils"/>
    </source>
</evidence>
<dbReference type="OrthoDB" id="10264544at2759"/>
<evidence type="ECO:0000256" key="8">
    <source>
        <dbReference type="ARBA" id="ARBA00035603"/>
    </source>
</evidence>
<dbReference type="InterPro" id="IPR002483">
    <property type="entry name" value="PWI_dom"/>
</dbReference>
<dbReference type="PANTHER" id="PTHR14212">
    <property type="entry name" value="U4/U6-ASSOCIATED RNA SPLICING FACTOR-RELATED"/>
    <property type="match status" value="1"/>
</dbReference>
<dbReference type="InterPro" id="IPR010541">
    <property type="entry name" value="Prp3_C"/>
</dbReference>
<dbReference type="GeneID" id="116305271"/>
<dbReference type="InterPro" id="IPR013881">
    <property type="entry name" value="Pre-mRNA_splic_Prp3_dom"/>
</dbReference>
<feature type="region of interest" description="Disordered" evidence="10">
    <location>
        <begin position="79"/>
        <end position="143"/>
    </location>
</feature>
<gene>
    <name evidence="13" type="primary">LOC116305271</name>
</gene>
<evidence type="ECO:0000256" key="2">
    <source>
        <dbReference type="ARBA" id="ARBA00016514"/>
    </source>
</evidence>
<dbReference type="RefSeq" id="XP_031571014.1">
    <property type="nucleotide sequence ID" value="XM_031715154.1"/>
</dbReference>
<evidence type="ECO:0000313" key="13">
    <source>
        <dbReference type="RefSeq" id="XP_031571014.1"/>
    </source>
</evidence>
<evidence type="ECO:0000256" key="4">
    <source>
        <dbReference type="ARBA" id="ARBA00022664"/>
    </source>
</evidence>
<keyword evidence="6" id="KW-0539">Nucleus</keyword>
<dbReference type="FunCoup" id="A0A6P8IVA2">
    <property type="interactions" value="3423"/>
</dbReference>
<evidence type="ECO:0000256" key="3">
    <source>
        <dbReference type="ARBA" id="ARBA00022553"/>
    </source>
</evidence>
<dbReference type="Gene3D" id="1.20.1390.10">
    <property type="entry name" value="PWI domain"/>
    <property type="match status" value="1"/>
</dbReference>
<dbReference type="SMART" id="SM00311">
    <property type="entry name" value="PWI"/>
    <property type="match status" value="1"/>
</dbReference>
<dbReference type="InParanoid" id="A0A6P8IVA2"/>
<feature type="coiled-coil region" evidence="9">
    <location>
        <begin position="197"/>
        <end position="224"/>
    </location>
</feature>
<dbReference type="Pfam" id="PF01480">
    <property type="entry name" value="PWI"/>
    <property type="match status" value="1"/>
</dbReference>
<evidence type="ECO:0000256" key="5">
    <source>
        <dbReference type="ARBA" id="ARBA00023187"/>
    </source>
</evidence>
<dbReference type="AlphaFoldDB" id="A0A6P8IVA2"/>
<evidence type="ECO:0000256" key="7">
    <source>
        <dbReference type="ARBA" id="ARBA00032955"/>
    </source>
</evidence>
<comment type="function">
    <text evidence="8">Plays a role in pre-mRNA splicing as component of the U4/U6-U5 tri-snRNP complex that is involved in spliceosome assembly, and as component of the precatalytic spliceosome (spliceosome B complex).</text>
</comment>
<evidence type="ECO:0000259" key="11">
    <source>
        <dbReference type="SMART" id="SM00311"/>
    </source>
</evidence>
<dbReference type="Pfam" id="PF06544">
    <property type="entry name" value="Prp3_C"/>
    <property type="match status" value="1"/>
</dbReference>
<organism evidence="12 13">
    <name type="scientific">Actinia tenebrosa</name>
    <name type="common">Australian red waratah sea anemone</name>
    <dbReference type="NCBI Taxonomy" id="6105"/>
    <lineage>
        <taxon>Eukaryota</taxon>
        <taxon>Metazoa</taxon>
        <taxon>Cnidaria</taxon>
        <taxon>Anthozoa</taxon>
        <taxon>Hexacorallia</taxon>
        <taxon>Actiniaria</taxon>
        <taxon>Actiniidae</taxon>
        <taxon>Actinia</taxon>
    </lineage>
</organism>
<reference evidence="13" key="1">
    <citation type="submission" date="2025-08" db="UniProtKB">
        <authorList>
            <consortium name="RefSeq"/>
        </authorList>
    </citation>
    <scope>IDENTIFICATION</scope>
    <source>
        <tissue evidence="13">Tentacle</tissue>
    </source>
</reference>
<proteinExistence type="predicted"/>
<keyword evidence="5" id="KW-0508">mRNA splicing</keyword>
<dbReference type="Pfam" id="PF08572">
    <property type="entry name" value="PRP3"/>
    <property type="match status" value="1"/>
</dbReference>
<keyword evidence="12" id="KW-1185">Reference proteome</keyword>
<sequence>MSGVSRKELDELKVWIGESVKKRLGFNEKSVVKAALDCVSKNLDKRSSIEQLATFLDDLAPQFVEDLFNRVTQIKTNKLLSSHKSSSSRKRTLEDVFGDDTDESSTTAVKSSKRKQSRFDALKEDNEPLPPAIPEPMDGPAHLNSSQISEMVANMKKQIEERKRQLQVTGQARGIIPSAAPVIPQSLPTLPHTTPSLEQQQQLMNDAIEKAKRAAELQKKIQEQLASKPNLFANSQLTHAGASLVKSGMVNLTSVKDEKPSPLILDDKGRTVDEHGKAVQLSSRMPTLKANIRAKKREQFKVEKPSEDLTERSFFDSRVAVPNAVRAKRTFKFHDKGKFQEIAQRIRAKTQLEKLQKQIAAVAKKTGISSATKLAMIAPTKDIQEGHVPDIEWWDRVIVQQGRYEDVSNAEQLQGITALIEHPKQKHPPAEPKEALVIPIMLTKKERKKIRTQRRREVEKEKTEKIRLGLEPPPPPKVKISNLMRVLGSEAVQDPTKVEAHVRAQMAQRQKAHEAANAARKLTPEARREKNIKKLKEDTSLGVHVAVFRVNDLHSQQKKYKVDINAQQYYLKGCVVLYRELNLVIAEGGPKAIKKYKRLMLHRIKWAEEKKKKREDDDEEKKVNACVLVWEGTNKEHSFNDWKFKQCPTEAIAREHLKKYGVEHYWDLARRESLLEGTEET</sequence>
<keyword evidence="3" id="KW-0597">Phosphoprotein</keyword>
<dbReference type="GO" id="GO:0046540">
    <property type="term" value="C:U4/U6 x U5 tri-snRNP complex"/>
    <property type="evidence" value="ECO:0007669"/>
    <property type="project" value="InterPro"/>
</dbReference>
<dbReference type="PANTHER" id="PTHR14212:SF0">
    <property type="entry name" value="U4_U6 SMALL NUCLEAR RIBONUCLEOPROTEIN PRP3"/>
    <property type="match status" value="1"/>
</dbReference>
<keyword evidence="9" id="KW-0175">Coiled coil</keyword>
<name>A0A6P8IVA2_ACTTE</name>
<dbReference type="GO" id="GO:0000398">
    <property type="term" value="P:mRNA splicing, via spliceosome"/>
    <property type="evidence" value="ECO:0007669"/>
    <property type="project" value="InterPro"/>
</dbReference>
<evidence type="ECO:0000256" key="10">
    <source>
        <dbReference type="SAM" id="MobiDB-lite"/>
    </source>
</evidence>